<dbReference type="InterPro" id="IPR049730">
    <property type="entry name" value="SNF2/RAD54-like_C"/>
</dbReference>
<feature type="domain" description="Helicase C-terminal" evidence="5">
    <location>
        <begin position="312"/>
        <end position="470"/>
    </location>
</feature>
<dbReference type="GO" id="GO:0004386">
    <property type="term" value="F:helicase activity"/>
    <property type="evidence" value="ECO:0007669"/>
    <property type="project" value="UniProtKB-KW"/>
</dbReference>
<dbReference type="EMBL" id="CP018477">
    <property type="protein sequence ID" value="ASV72769.1"/>
    <property type="molecule type" value="Genomic_DNA"/>
</dbReference>
<dbReference type="PROSITE" id="PS51194">
    <property type="entry name" value="HELICASE_CTER"/>
    <property type="match status" value="1"/>
</dbReference>
<reference evidence="6 7" key="1">
    <citation type="journal article" name="Front. Microbiol.">
        <title>Sugar Metabolism of the First Thermophilic Planctomycete Thermogutta terrifontis: Comparative Genomic and Transcriptomic Approaches.</title>
        <authorList>
            <person name="Elcheninov A.G."/>
            <person name="Menzel P."/>
            <person name="Gudbergsdottir S.R."/>
            <person name="Slesarev A.I."/>
            <person name="Kadnikov V.V."/>
            <person name="Krogh A."/>
            <person name="Bonch-Osmolovskaya E.A."/>
            <person name="Peng X."/>
            <person name="Kublanov I.V."/>
        </authorList>
    </citation>
    <scope>NUCLEOTIDE SEQUENCE [LARGE SCALE GENOMIC DNA]</scope>
    <source>
        <strain evidence="6 7">R1</strain>
    </source>
</reference>
<evidence type="ECO:0000259" key="4">
    <source>
        <dbReference type="PROSITE" id="PS51192"/>
    </source>
</evidence>
<name>A0A286R9Y7_9BACT</name>
<keyword evidence="6" id="KW-0347">Helicase</keyword>
<dbReference type="Pfam" id="PF00176">
    <property type="entry name" value="SNF2-rel_dom"/>
    <property type="match status" value="1"/>
</dbReference>
<proteinExistence type="predicted"/>
<feature type="domain" description="Helicase ATP-binding" evidence="4">
    <location>
        <begin position="17"/>
        <end position="171"/>
    </location>
</feature>
<dbReference type="GO" id="GO:0005524">
    <property type="term" value="F:ATP binding"/>
    <property type="evidence" value="ECO:0007669"/>
    <property type="project" value="UniProtKB-KW"/>
</dbReference>
<accession>A0A286R9Y7</accession>
<dbReference type="InterPro" id="IPR050628">
    <property type="entry name" value="SNF2_RAD54_helicase_TF"/>
</dbReference>
<dbReference type="PROSITE" id="PS51192">
    <property type="entry name" value="HELICASE_ATP_BIND_1"/>
    <property type="match status" value="1"/>
</dbReference>
<dbReference type="Pfam" id="PF00271">
    <property type="entry name" value="Helicase_C"/>
    <property type="match status" value="1"/>
</dbReference>
<evidence type="ECO:0000259" key="5">
    <source>
        <dbReference type="PROSITE" id="PS51194"/>
    </source>
</evidence>
<dbReference type="Proteomes" id="UP000215086">
    <property type="component" value="Chromosome"/>
</dbReference>
<dbReference type="InterPro" id="IPR027417">
    <property type="entry name" value="P-loop_NTPase"/>
</dbReference>
<dbReference type="AlphaFoldDB" id="A0A286R9Y7"/>
<keyword evidence="1" id="KW-0547">Nucleotide-binding</keyword>
<dbReference type="GO" id="GO:0016787">
    <property type="term" value="F:hydrolase activity"/>
    <property type="evidence" value="ECO:0007669"/>
    <property type="project" value="UniProtKB-KW"/>
</dbReference>
<evidence type="ECO:0000256" key="3">
    <source>
        <dbReference type="ARBA" id="ARBA00022840"/>
    </source>
</evidence>
<dbReference type="SUPFAM" id="SSF52540">
    <property type="entry name" value="P-loop containing nucleoside triphosphate hydrolases"/>
    <property type="match status" value="2"/>
</dbReference>
<gene>
    <name evidence="6" type="ORF">THTE_0167</name>
</gene>
<dbReference type="InterPro" id="IPR000330">
    <property type="entry name" value="SNF2_N"/>
</dbReference>
<protein>
    <submittedName>
        <fullName evidence="6">Putative helicase</fullName>
    </submittedName>
</protein>
<evidence type="ECO:0000313" key="7">
    <source>
        <dbReference type="Proteomes" id="UP000215086"/>
    </source>
</evidence>
<dbReference type="SMART" id="SM00490">
    <property type="entry name" value="HELICc"/>
    <property type="match status" value="1"/>
</dbReference>
<keyword evidence="3" id="KW-0067">ATP-binding</keyword>
<evidence type="ECO:0000256" key="2">
    <source>
        <dbReference type="ARBA" id="ARBA00022801"/>
    </source>
</evidence>
<evidence type="ECO:0000313" key="6">
    <source>
        <dbReference type="EMBL" id="ASV72769.1"/>
    </source>
</evidence>
<dbReference type="Gene3D" id="3.40.50.300">
    <property type="entry name" value="P-loop containing nucleotide triphosphate hydrolases"/>
    <property type="match status" value="2"/>
</dbReference>
<organism evidence="6 7">
    <name type="scientific">Thermogutta terrifontis</name>
    <dbReference type="NCBI Taxonomy" id="1331910"/>
    <lineage>
        <taxon>Bacteria</taxon>
        <taxon>Pseudomonadati</taxon>
        <taxon>Planctomycetota</taxon>
        <taxon>Planctomycetia</taxon>
        <taxon>Pirellulales</taxon>
        <taxon>Thermoguttaceae</taxon>
        <taxon>Thermogutta</taxon>
    </lineage>
</organism>
<dbReference type="OrthoDB" id="9814088at2"/>
<dbReference type="KEGG" id="ttf:THTE_0167"/>
<dbReference type="GO" id="GO:0006281">
    <property type="term" value="P:DNA repair"/>
    <property type="evidence" value="ECO:0007669"/>
    <property type="project" value="TreeGrafter"/>
</dbReference>
<sequence length="482" mass="54998">MIQMGIASLFAHQKRAIERAVSQRRLLIVRPFGSGKTLIGLCVADQLLSHQARYGLWVGPAHLLSQVKDEARDWGLTLTICRVSDTPASFQPGLHLASYNRLRLSSEIFLSRQWDFVIVDEVHRAKNPSTWNYQLLAKLRRQAPWFVGLTGSPFQNGPYEFFQIVSLFTGSRIIRRLEECLEYKRKKPLTFWEFLWWKLFNRRPNRGPVVGIRNPDGIKQLLQPYIDFADGEEIVRECHIPSVDEEVVSVQLEATELDQYRRLAGQIRKKALRQFLTDDLDDSETASSFARLSELRQFLLSFEGNPSSKTRQLCNDVANAAKDPSARILVFSNFLDRGVRVIAECLRTLSVPHLTYTGQISHRQKSRQIRSFSEGLKRVLILSPVGFEGLNLNNTTHIFIADPHFNPEVTRQLVARATRAKSSVSKVTVYHYIAVSDKLATGTVDQAVRRIAERKNQVNNELRHILSDLSFDNCSSARIVEA</sequence>
<dbReference type="PANTHER" id="PTHR45626:SF22">
    <property type="entry name" value="DNA REPAIR PROTEIN RAD5"/>
    <property type="match status" value="1"/>
</dbReference>
<keyword evidence="2" id="KW-0378">Hydrolase</keyword>
<dbReference type="InterPro" id="IPR014001">
    <property type="entry name" value="Helicase_ATP-bd"/>
</dbReference>
<keyword evidence="7" id="KW-1185">Reference proteome</keyword>
<evidence type="ECO:0000256" key="1">
    <source>
        <dbReference type="ARBA" id="ARBA00022741"/>
    </source>
</evidence>
<dbReference type="CDD" id="cd18793">
    <property type="entry name" value="SF2_C_SNF"/>
    <property type="match status" value="1"/>
</dbReference>
<dbReference type="GO" id="GO:0008094">
    <property type="term" value="F:ATP-dependent activity, acting on DNA"/>
    <property type="evidence" value="ECO:0007669"/>
    <property type="project" value="TreeGrafter"/>
</dbReference>
<dbReference type="PANTHER" id="PTHR45626">
    <property type="entry name" value="TRANSCRIPTION TERMINATION FACTOR 2-RELATED"/>
    <property type="match status" value="1"/>
</dbReference>
<dbReference type="SMART" id="SM00487">
    <property type="entry name" value="DEXDc"/>
    <property type="match status" value="1"/>
</dbReference>
<dbReference type="InterPro" id="IPR001650">
    <property type="entry name" value="Helicase_C-like"/>
</dbReference>